<evidence type="ECO:0000313" key="15">
    <source>
        <dbReference type="Proteomes" id="UP000597444"/>
    </source>
</evidence>
<dbReference type="InterPro" id="IPR036097">
    <property type="entry name" value="HisK_dim/P_sf"/>
</dbReference>
<feature type="domain" description="HAMP" evidence="13">
    <location>
        <begin position="212"/>
        <end position="265"/>
    </location>
</feature>
<dbReference type="CDD" id="cd06225">
    <property type="entry name" value="HAMP"/>
    <property type="match status" value="1"/>
</dbReference>
<keyword evidence="6 11" id="KW-0812">Transmembrane</keyword>
<dbReference type="EMBL" id="BNJK01000002">
    <property type="protein sequence ID" value="GHO99355.1"/>
    <property type="molecule type" value="Genomic_DNA"/>
</dbReference>
<dbReference type="EC" id="2.7.13.3" evidence="3"/>
<evidence type="ECO:0000256" key="5">
    <source>
        <dbReference type="ARBA" id="ARBA00022679"/>
    </source>
</evidence>
<evidence type="ECO:0000256" key="8">
    <source>
        <dbReference type="ARBA" id="ARBA00022989"/>
    </source>
</evidence>
<dbReference type="CDD" id="cd00075">
    <property type="entry name" value="HATPase"/>
    <property type="match status" value="1"/>
</dbReference>
<evidence type="ECO:0000313" key="14">
    <source>
        <dbReference type="EMBL" id="GHO99355.1"/>
    </source>
</evidence>
<dbReference type="InterPro" id="IPR003661">
    <property type="entry name" value="HisK_dim/P_dom"/>
</dbReference>
<dbReference type="InterPro" id="IPR036890">
    <property type="entry name" value="HATPase_C_sf"/>
</dbReference>
<dbReference type="Pfam" id="PF00672">
    <property type="entry name" value="HAMP"/>
    <property type="match status" value="1"/>
</dbReference>
<dbReference type="InterPro" id="IPR005467">
    <property type="entry name" value="His_kinase_dom"/>
</dbReference>
<keyword evidence="7 14" id="KW-0418">Kinase</keyword>
<dbReference type="InterPro" id="IPR003660">
    <property type="entry name" value="HAMP_dom"/>
</dbReference>
<keyword evidence="9" id="KW-0902">Two-component regulatory system</keyword>
<dbReference type="InterPro" id="IPR050428">
    <property type="entry name" value="TCS_sensor_his_kinase"/>
</dbReference>
<evidence type="ECO:0000259" key="12">
    <source>
        <dbReference type="PROSITE" id="PS50109"/>
    </source>
</evidence>
<evidence type="ECO:0000256" key="11">
    <source>
        <dbReference type="SAM" id="Phobius"/>
    </source>
</evidence>
<dbReference type="RefSeq" id="WP_220210001.1">
    <property type="nucleotide sequence ID" value="NZ_BNJK01000002.1"/>
</dbReference>
<dbReference type="SMART" id="SM00388">
    <property type="entry name" value="HisKA"/>
    <property type="match status" value="1"/>
</dbReference>
<sequence length="492" mass="53697">MKHLVAIFTMLYRKISLSLRWQMVVWYTAAFTVLLVLTGAVFYQYLEHSLEAGVDTDLQLRAQQIAAGAVISHGTVSLHNVTGDLPGFGTPPSSSPIQSVDVNAGALVRLLDAQGHLIAQTPAFRTLSVPAESITQPQAGTPWQGTIKTRHHEEIRIDSRALRVAGKTIALIQVGESLENLHTLLHQLVAALLVVGTLVLACCAAVSYWLAGYSFAPIQRLAQTARKIKAGDLKSRVPVPPIRDEVQYLALTLNEMLESLEQAFARQRRFVADASHELRTPVAVIRNTAGVALLEPPQLDETVVALSEIRTETERLTLLLTDLLTLARGDEGQTRFEQETVQFDQLVETVAATLDQLAAERDIQLEVQIPHEVALLGDEARLIQVVMNLLDNAIRYTNPGGQVCVSVKQTASEACLIVRDTGIGIAPEHLPHIFERFYRADPMRRETGGSNSGLGLSIVEWIIHAHGGSVVVNSQVGQGTCFTVRLPLVLST</sequence>
<dbReference type="PANTHER" id="PTHR45436">
    <property type="entry name" value="SENSOR HISTIDINE KINASE YKOH"/>
    <property type="match status" value="1"/>
</dbReference>
<dbReference type="Pfam" id="PF00512">
    <property type="entry name" value="HisKA"/>
    <property type="match status" value="1"/>
</dbReference>
<dbReference type="GO" id="GO:0005886">
    <property type="term" value="C:plasma membrane"/>
    <property type="evidence" value="ECO:0007669"/>
    <property type="project" value="TreeGrafter"/>
</dbReference>
<dbReference type="Gene3D" id="6.10.340.10">
    <property type="match status" value="1"/>
</dbReference>
<keyword evidence="5" id="KW-0808">Transferase</keyword>
<accession>A0A8J3N8B2</accession>
<dbReference type="PRINTS" id="PR00344">
    <property type="entry name" value="BCTRLSENSOR"/>
</dbReference>
<evidence type="ECO:0000256" key="4">
    <source>
        <dbReference type="ARBA" id="ARBA00022553"/>
    </source>
</evidence>
<keyword evidence="10 11" id="KW-0472">Membrane</keyword>
<feature type="transmembrane region" description="Helical" evidence="11">
    <location>
        <begin position="21"/>
        <end position="46"/>
    </location>
</feature>
<dbReference type="PROSITE" id="PS50885">
    <property type="entry name" value="HAMP"/>
    <property type="match status" value="1"/>
</dbReference>
<comment type="catalytic activity">
    <reaction evidence="1">
        <text>ATP + protein L-histidine = ADP + protein N-phospho-L-histidine.</text>
        <dbReference type="EC" id="2.7.13.3"/>
    </reaction>
</comment>
<proteinExistence type="predicted"/>
<evidence type="ECO:0000256" key="1">
    <source>
        <dbReference type="ARBA" id="ARBA00000085"/>
    </source>
</evidence>
<dbReference type="FunFam" id="3.30.565.10:FF:000006">
    <property type="entry name" value="Sensor histidine kinase WalK"/>
    <property type="match status" value="1"/>
</dbReference>
<dbReference type="SUPFAM" id="SSF55874">
    <property type="entry name" value="ATPase domain of HSP90 chaperone/DNA topoisomerase II/histidine kinase"/>
    <property type="match status" value="1"/>
</dbReference>
<comment type="caution">
    <text evidence="14">The sequence shown here is derived from an EMBL/GenBank/DDBJ whole genome shotgun (WGS) entry which is preliminary data.</text>
</comment>
<evidence type="ECO:0000256" key="9">
    <source>
        <dbReference type="ARBA" id="ARBA00023012"/>
    </source>
</evidence>
<dbReference type="SUPFAM" id="SSF47384">
    <property type="entry name" value="Homodimeric domain of signal transducing histidine kinase"/>
    <property type="match status" value="1"/>
</dbReference>
<keyword evidence="15" id="KW-1185">Reference proteome</keyword>
<feature type="transmembrane region" description="Helical" evidence="11">
    <location>
        <begin position="188"/>
        <end position="211"/>
    </location>
</feature>
<dbReference type="CDD" id="cd00082">
    <property type="entry name" value="HisKA"/>
    <property type="match status" value="1"/>
</dbReference>
<evidence type="ECO:0000256" key="3">
    <source>
        <dbReference type="ARBA" id="ARBA00012438"/>
    </source>
</evidence>
<dbReference type="AlphaFoldDB" id="A0A8J3N8B2"/>
<dbReference type="Gene3D" id="1.10.287.130">
    <property type="match status" value="1"/>
</dbReference>
<evidence type="ECO:0000256" key="2">
    <source>
        <dbReference type="ARBA" id="ARBA00004370"/>
    </source>
</evidence>
<evidence type="ECO:0000256" key="7">
    <source>
        <dbReference type="ARBA" id="ARBA00022777"/>
    </source>
</evidence>
<name>A0A8J3N8B2_9CHLR</name>
<comment type="subcellular location">
    <subcellularLocation>
        <location evidence="2">Membrane</location>
    </subcellularLocation>
</comment>
<protein>
    <recommendedName>
        <fullName evidence="3">histidine kinase</fullName>
        <ecNumber evidence="3">2.7.13.3</ecNumber>
    </recommendedName>
</protein>
<dbReference type="Pfam" id="PF02518">
    <property type="entry name" value="HATPase_c"/>
    <property type="match status" value="1"/>
</dbReference>
<reference evidence="14" key="1">
    <citation type="submission" date="2020-10" db="EMBL/GenBank/DDBJ databases">
        <title>Taxonomic study of unclassified bacteria belonging to the class Ktedonobacteria.</title>
        <authorList>
            <person name="Yabe S."/>
            <person name="Wang C.M."/>
            <person name="Zheng Y."/>
            <person name="Sakai Y."/>
            <person name="Cavaletti L."/>
            <person name="Monciardini P."/>
            <person name="Donadio S."/>
        </authorList>
    </citation>
    <scope>NUCLEOTIDE SEQUENCE</scope>
    <source>
        <strain evidence="14">ID150040</strain>
    </source>
</reference>
<dbReference type="SMART" id="SM00387">
    <property type="entry name" value="HATPase_c"/>
    <property type="match status" value="1"/>
</dbReference>
<dbReference type="InterPro" id="IPR004358">
    <property type="entry name" value="Sig_transdc_His_kin-like_C"/>
</dbReference>
<feature type="domain" description="Histidine kinase" evidence="12">
    <location>
        <begin position="273"/>
        <end position="490"/>
    </location>
</feature>
<keyword evidence="8 11" id="KW-1133">Transmembrane helix</keyword>
<dbReference type="PROSITE" id="PS50109">
    <property type="entry name" value="HIS_KIN"/>
    <property type="match status" value="1"/>
</dbReference>
<dbReference type="PANTHER" id="PTHR45436:SF5">
    <property type="entry name" value="SENSOR HISTIDINE KINASE TRCS"/>
    <property type="match status" value="1"/>
</dbReference>
<dbReference type="InterPro" id="IPR003594">
    <property type="entry name" value="HATPase_dom"/>
</dbReference>
<dbReference type="GO" id="GO:0000155">
    <property type="term" value="F:phosphorelay sensor kinase activity"/>
    <property type="evidence" value="ECO:0007669"/>
    <property type="project" value="InterPro"/>
</dbReference>
<keyword evidence="4" id="KW-0597">Phosphoprotein</keyword>
<dbReference type="Gene3D" id="3.30.565.10">
    <property type="entry name" value="Histidine kinase-like ATPase, C-terminal domain"/>
    <property type="match status" value="1"/>
</dbReference>
<dbReference type="SMART" id="SM00304">
    <property type="entry name" value="HAMP"/>
    <property type="match status" value="1"/>
</dbReference>
<organism evidence="14 15">
    <name type="scientific">Reticulibacter mediterranei</name>
    <dbReference type="NCBI Taxonomy" id="2778369"/>
    <lineage>
        <taxon>Bacteria</taxon>
        <taxon>Bacillati</taxon>
        <taxon>Chloroflexota</taxon>
        <taxon>Ktedonobacteria</taxon>
        <taxon>Ktedonobacterales</taxon>
        <taxon>Reticulibacteraceae</taxon>
        <taxon>Reticulibacter</taxon>
    </lineage>
</organism>
<gene>
    <name evidence="14" type="ORF">KSF_094030</name>
</gene>
<evidence type="ECO:0000256" key="6">
    <source>
        <dbReference type="ARBA" id="ARBA00022692"/>
    </source>
</evidence>
<dbReference type="Proteomes" id="UP000597444">
    <property type="component" value="Unassembled WGS sequence"/>
</dbReference>
<evidence type="ECO:0000259" key="13">
    <source>
        <dbReference type="PROSITE" id="PS50885"/>
    </source>
</evidence>
<dbReference type="SUPFAM" id="SSF158472">
    <property type="entry name" value="HAMP domain-like"/>
    <property type="match status" value="1"/>
</dbReference>
<evidence type="ECO:0000256" key="10">
    <source>
        <dbReference type="ARBA" id="ARBA00023136"/>
    </source>
</evidence>